<keyword evidence="2" id="KW-0812">Transmembrane</keyword>
<organism evidence="3 4">
    <name type="scientific">Nephila pilipes</name>
    <name type="common">Giant wood spider</name>
    <name type="synonym">Nephila maculata</name>
    <dbReference type="NCBI Taxonomy" id="299642"/>
    <lineage>
        <taxon>Eukaryota</taxon>
        <taxon>Metazoa</taxon>
        <taxon>Ecdysozoa</taxon>
        <taxon>Arthropoda</taxon>
        <taxon>Chelicerata</taxon>
        <taxon>Arachnida</taxon>
        <taxon>Araneae</taxon>
        <taxon>Araneomorphae</taxon>
        <taxon>Entelegynae</taxon>
        <taxon>Araneoidea</taxon>
        <taxon>Nephilidae</taxon>
        <taxon>Nephila</taxon>
    </lineage>
</organism>
<dbReference type="OrthoDB" id="6455190at2759"/>
<reference evidence="3" key="1">
    <citation type="submission" date="2020-08" db="EMBL/GenBank/DDBJ databases">
        <title>Multicomponent nature underlies the extraordinary mechanical properties of spider dragline silk.</title>
        <authorList>
            <person name="Kono N."/>
            <person name="Nakamura H."/>
            <person name="Mori M."/>
            <person name="Yoshida Y."/>
            <person name="Ohtoshi R."/>
            <person name="Malay A.D."/>
            <person name="Moran D.A.P."/>
            <person name="Tomita M."/>
            <person name="Numata K."/>
            <person name="Arakawa K."/>
        </authorList>
    </citation>
    <scope>NUCLEOTIDE SEQUENCE</scope>
</reference>
<feature type="transmembrane region" description="Helical" evidence="2">
    <location>
        <begin position="730"/>
        <end position="753"/>
    </location>
</feature>
<comment type="caution">
    <text evidence="3">The sequence shown here is derived from an EMBL/GenBank/DDBJ whole genome shotgun (WGS) entry which is preliminary data.</text>
</comment>
<evidence type="ECO:0000256" key="2">
    <source>
        <dbReference type="SAM" id="Phobius"/>
    </source>
</evidence>
<name>A0A8X6UDJ4_NEPPI</name>
<keyword evidence="4" id="KW-1185">Reference proteome</keyword>
<proteinExistence type="predicted"/>
<feature type="compositionally biased region" description="Basic residues" evidence="1">
    <location>
        <begin position="979"/>
        <end position="988"/>
    </location>
</feature>
<feature type="compositionally biased region" description="Basic and acidic residues" evidence="1">
    <location>
        <begin position="1087"/>
        <end position="1105"/>
    </location>
</feature>
<keyword evidence="2" id="KW-1133">Transmembrane helix</keyword>
<dbReference type="Proteomes" id="UP000887013">
    <property type="component" value="Unassembled WGS sequence"/>
</dbReference>
<feature type="region of interest" description="Disordered" evidence="1">
    <location>
        <begin position="847"/>
        <end position="876"/>
    </location>
</feature>
<feature type="compositionally biased region" description="Basic and acidic residues" evidence="1">
    <location>
        <begin position="849"/>
        <end position="876"/>
    </location>
</feature>
<keyword evidence="2" id="KW-0472">Membrane</keyword>
<feature type="region of interest" description="Disordered" evidence="1">
    <location>
        <begin position="1070"/>
        <end position="1105"/>
    </location>
</feature>
<sequence>MASDKPIQAYFFEHMASFDNKFEPVGNTGYFRDIRKRNFDNQKPNSNIIISKYLDSIESPYLKSNEAQNHDAFEFEKKEIDSTADDVSHLTDGAQYKSFSDDDRHFEKVPIDLHLDTMFGNMRNLGLETDAKAGTSYIRRYTRDKYLQTQTPPTHSSNIDTVTDIPKAVGSTDSFQKHNLEYTNRIRNTKYFPVRTGNLKEPVKLVPYMVLPNKNPILGTSYSIGDFNTHKNFDSEHNNKEINPNKEFSHIKKQDIEIEEQSYHKHSPFVTTGEQGIQKYIPLAIYEDQEIQKNMPPIIFEEQGNQKHVPPSAFIGQGNQKAVSSASFKEEGNPEYTPLSTSIEQGNDNPIPKMNLIKEQDNQKHAPSTISEQKHIPAAASIEQDNQKHLPAFASVEQDTQKHIPTSVFQEQNYQQYIPSSDYQEQYNQNNMPDSTFQELIYQKHMPDSVFQGLDYQKHMPTSIYQEKDNQKHVTSSIFQEKDNQKPPSMIPYYVQDANETFHNATSTNIPSFNEADLKYFSLKPDINNLQFNESSTEESKNNSLIIINGKKIIDEGPVHIEIGTDSSPPKLKFRYRPLHGSNISLNIERKSVSAPRLRDDSRWRESRKKYNYRRDKGFRIKMIDRKVKETEEDLTNFGSKHDKLILSISDLKKAQSMKELLKMARPLFKLGDSVSWKMKQGAGNAKYVEIGKLIRTTEGINDVFYVSDKRGHLETCESYIKETFKSNSIAIAFILILIMLILILFLYALYLVGKKSQNKRGYTKLNSRAESFHKVPLIPVTEVKKSQGNEQISKLLQMIFKKSNQFDGEGSFGNKPAKEDKSTLAYSLSSTAPEQLQCKSIQTANAEFEERNEPNVEPDKSDSDDNERDRLRDSNSKSGSIFRVIKWFQDRKSSKSNNQVAQVIKIQDDDDAIIESTERDTILNGQIHDPEKLPQEFSDDYLISGASIRKQSNASRSKPALPLADESDTDSEISSKPKPPRKRRSQKSRANLKERKASLDLESLISHEVETSDEGSIKAKPDELKTKMISTGEVKEIDDMLLGTDWPQYVYGKDPSQAYHAKEGSAVRMDEAAKSDQKGSNAQLSSKKDSTRSLEKEIGKSIKKAEHVIRRGKPIAKHDFRMK</sequence>
<accession>A0A8X6UDJ4</accession>
<evidence type="ECO:0000256" key="1">
    <source>
        <dbReference type="SAM" id="MobiDB-lite"/>
    </source>
</evidence>
<evidence type="ECO:0000313" key="4">
    <source>
        <dbReference type="Proteomes" id="UP000887013"/>
    </source>
</evidence>
<gene>
    <name evidence="3" type="primary">NCL1_43342</name>
    <name evidence="3" type="ORF">NPIL_41461</name>
</gene>
<dbReference type="AlphaFoldDB" id="A0A8X6UDJ4"/>
<feature type="region of interest" description="Disordered" evidence="1">
    <location>
        <begin position="951"/>
        <end position="1021"/>
    </location>
</feature>
<dbReference type="EMBL" id="BMAW01077430">
    <property type="protein sequence ID" value="GFU06390.1"/>
    <property type="molecule type" value="Genomic_DNA"/>
</dbReference>
<evidence type="ECO:0000313" key="3">
    <source>
        <dbReference type="EMBL" id="GFU06390.1"/>
    </source>
</evidence>
<protein>
    <submittedName>
        <fullName evidence="3">Uncharacterized protein</fullName>
    </submittedName>
</protein>
<feature type="compositionally biased region" description="Basic and acidic residues" evidence="1">
    <location>
        <begin position="992"/>
        <end position="1021"/>
    </location>
</feature>